<keyword evidence="2" id="KW-1185">Reference proteome</keyword>
<gene>
    <name evidence="1" type="ORF">SAMN05421806_12540</name>
</gene>
<evidence type="ECO:0000313" key="1">
    <source>
        <dbReference type="EMBL" id="SDL28054.1"/>
    </source>
</evidence>
<proteinExistence type="predicted"/>
<organism evidence="1 2">
    <name type="scientific">Streptomyces indicus</name>
    <dbReference type="NCBI Taxonomy" id="417292"/>
    <lineage>
        <taxon>Bacteria</taxon>
        <taxon>Bacillati</taxon>
        <taxon>Actinomycetota</taxon>
        <taxon>Actinomycetes</taxon>
        <taxon>Kitasatosporales</taxon>
        <taxon>Streptomycetaceae</taxon>
        <taxon>Streptomyces</taxon>
    </lineage>
</organism>
<evidence type="ECO:0000313" key="2">
    <source>
        <dbReference type="Proteomes" id="UP000199155"/>
    </source>
</evidence>
<dbReference type="RefSeq" id="WP_245769713.1">
    <property type="nucleotide sequence ID" value="NZ_FNFF01000025.1"/>
</dbReference>
<accession>A0A1G9ITD8</accession>
<protein>
    <submittedName>
        <fullName evidence="1">Uncharacterized protein</fullName>
    </submittedName>
</protein>
<dbReference type="EMBL" id="FNFF01000025">
    <property type="protein sequence ID" value="SDL28054.1"/>
    <property type="molecule type" value="Genomic_DNA"/>
</dbReference>
<dbReference type="STRING" id="417292.SAMN05421806_12540"/>
<sequence length="371" mass="39553">MPLLSTLIDNFNDGVIGPEWGDSYGGVTETGGQARIPLVAGAYAGYQTGRAWTFAGATVYLKLATRPATSTGTDVSANFLIKSAVDGTALGFKYDAVTNVLRMHSMVDYYDPTGVEIPFDAVNHLWLRLREDGTNVYWDTSPNGTVWTNRRTLATPAWVPANIDTCALDLFAYRNAGVTDYAAYDNVNTLNDGAVWSAAAALTGETSLTSTVRLSARTNAALTADTTLTAGLALSAHAGADLTAEAVLDADAASTEIPEVAELSAGDWDLYIEQGSTFVQNYTVTDEGFTWAGWNARAQIRSAPASENGILLLDLTPYLTVIGAAIRCAVPASVTQTLERNGVWDLEVYQGNTVVRLLNGRAIVSREVTRS</sequence>
<reference evidence="1 2" key="1">
    <citation type="submission" date="2016-10" db="EMBL/GenBank/DDBJ databases">
        <authorList>
            <person name="de Groot N.N."/>
        </authorList>
    </citation>
    <scope>NUCLEOTIDE SEQUENCE [LARGE SCALE GENOMIC DNA]</scope>
    <source>
        <strain evidence="1 2">CGMCC 4.5727</strain>
    </source>
</reference>
<name>A0A1G9ITD8_9ACTN</name>
<dbReference type="AlphaFoldDB" id="A0A1G9ITD8"/>
<dbReference type="Proteomes" id="UP000199155">
    <property type="component" value="Unassembled WGS sequence"/>
</dbReference>